<dbReference type="InterPro" id="IPR052907">
    <property type="entry name" value="Beta-lactamase/esterase"/>
</dbReference>
<name>A0A2R5GDP4_9STRA</name>
<dbReference type="PANTHER" id="PTHR43319:SF3">
    <property type="entry name" value="BETA-LACTAMASE-RELATED DOMAIN-CONTAINING PROTEIN"/>
    <property type="match status" value="1"/>
</dbReference>
<evidence type="ECO:0000259" key="1">
    <source>
        <dbReference type="Pfam" id="PF00144"/>
    </source>
</evidence>
<accession>A0A2R5GDP4</accession>
<proteinExistence type="predicted"/>
<evidence type="ECO:0000313" key="2">
    <source>
        <dbReference type="EMBL" id="GBG28439.1"/>
    </source>
</evidence>
<dbReference type="Proteomes" id="UP000241890">
    <property type="component" value="Unassembled WGS sequence"/>
</dbReference>
<reference evidence="2 3" key="1">
    <citation type="submission" date="2017-12" db="EMBL/GenBank/DDBJ databases">
        <title>Sequencing, de novo assembly and annotation of complete genome of a new Thraustochytrid species, strain FCC1311.</title>
        <authorList>
            <person name="Sedici K."/>
            <person name="Godart F."/>
            <person name="Aiese Cigliano R."/>
            <person name="Sanseverino W."/>
            <person name="Barakat M."/>
            <person name="Ortet P."/>
            <person name="Marechal E."/>
            <person name="Cagnac O."/>
            <person name="Amato A."/>
        </authorList>
    </citation>
    <scope>NUCLEOTIDE SEQUENCE [LARGE SCALE GENOMIC DNA]</scope>
</reference>
<feature type="domain" description="Beta-lactamase-related" evidence="1">
    <location>
        <begin position="84"/>
        <end position="448"/>
    </location>
</feature>
<dbReference type="EMBL" id="BEYU01000041">
    <property type="protein sequence ID" value="GBG28439.1"/>
    <property type="molecule type" value="Genomic_DNA"/>
</dbReference>
<dbReference type="Pfam" id="PF00144">
    <property type="entry name" value="Beta-lactamase"/>
    <property type="match status" value="1"/>
</dbReference>
<dbReference type="InterPro" id="IPR012338">
    <property type="entry name" value="Beta-lactam/transpept-like"/>
</dbReference>
<evidence type="ECO:0000313" key="3">
    <source>
        <dbReference type="Proteomes" id="UP000241890"/>
    </source>
</evidence>
<dbReference type="Gene3D" id="3.40.710.10">
    <property type="entry name" value="DD-peptidase/beta-lactamase superfamily"/>
    <property type="match status" value="1"/>
</dbReference>
<dbReference type="OrthoDB" id="5946976at2759"/>
<dbReference type="SUPFAM" id="SSF56601">
    <property type="entry name" value="beta-lactamase/transpeptidase-like"/>
    <property type="match status" value="1"/>
</dbReference>
<dbReference type="PANTHER" id="PTHR43319">
    <property type="entry name" value="BETA-LACTAMASE-RELATED"/>
    <property type="match status" value="1"/>
</dbReference>
<comment type="caution">
    <text evidence="2">The sequence shown here is derived from an EMBL/GenBank/DDBJ whole genome shotgun (WGS) entry which is preliminary data.</text>
</comment>
<protein>
    <submittedName>
        <fullName evidence="2">Beta-lactamase domain-containing protein 2</fullName>
    </submittedName>
</protein>
<gene>
    <name evidence="2" type="ORF">FCC1311_046622</name>
</gene>
<sequence>MLSPKALVRAAQLLVLGELLLAYRRGRINKVRLATFSALLVTFVHGVAPRFPVWARLLGIGKHVVHRKVEGEVAPGFEAVREAFQKNVDEGLERGAQFVVYYKGKKVVDLAGGTQPEYNAETQQIIFSNSKTLSAITLAKAVAAGRIRYEAKVSEYWPEFAQNGKDDITVADVMRHDAGLAYFTKKARLPISYALRENLDKCADFLAKQAPSWTESGDKPKSRAYHAVTRDLITGELVRRVDPEGRTMGMILRAEIAEPLDATLTLGPGTQEEKELLSDLQFESIPQTVIGYFIRKFLGIALPTEGLFLSVFGDPKSTVARTFNCLLLDGIRDKDTYFNEEIMHDAEMGSSNVRSNARSMAKVADAMSRRALLPEHVHEAAMANPVEKYDSGVMGETNFTQGGFCKFGGSTWDASSEGFAGWGGLGGSQLMWNDDEEIGVAYVMNGNLATSALGLLDPRFLRLQRTLMACIKAQSQQ</sequence>
<organism evidence="2 3">
    <name type="scientific">Hondaea fermentalgiana</name>
    <dbReference type="NCBI Taxonomy" id="2315210"/>
    <lineage>
        <taxon>Eukaryota</taxon>
        <taxon>Sar</taxon>
        <taxon>Stramenopiles</taxon>
        <taxon>Bigyra</taxon>
        <taxon>Labyrinthulomycetes</taxon>
        <taxon>Thraustochytrida</taxon>
        <taxon>Thraustochytriidae</taxon>
        <taxon>Hondaea</taxon>
    </lineage>
</organism>
<dbReference type="AlphaFoldDB" id="A0A2R5GDP4"/>
<keyword evidence="3" id="KW-1185">Reference proteome</keyword>
<dbReference type="InParanoid" id="A0A2R5GDP4"/>
<dbReference type="InterPro" id="IPR001466">
    <property type="entry name" value="Beta-lactam-related"/>
</dbReference>